<reference evidence="3 4" key="1">
    <citation type="submission" date="2014-04" db="EMBL/GenBank/DDBJ databases">
        <title>Evolutionary Origins and Diversification of the Mycorrhizal Mutualists.</title>
        <authorList>
            <consortium name="DOE Joint Genome Institute"/>
            <consortium name="Mycorrhizal Genomics Consortium"/>
            <person name="Kohler A."/>
            <person name="Kuo A."/>
            <person name="Nagy L.G."/>
            <person name="Floudas D."/>
            <person name="Copeland A."/>
            <person name="Barry K.W."/>
            <person name="Cichocki N."/>
            <person name="Veneault-Fourrey C."/>
            <person name="LaButti K."/>
            <person name="Lindquist E.A."/>
            <person name="Lipzen A."/>
            <person name="Lundell T."/>
            <person name="Morin E."/>
            <person name="Murat C."/>
            <person name="Riley R."/>
            <person name="Ohm R."/>
            <person name="Sun H."/>
            <person name="Tunlid A."/>
            <person name="Henrissat B."/>
            <person name="Grigoriev I.V."/>
            <person name="Hibbett D.S."/>
            <person name="Martin F."/>
        </authorList>
    </citation>
    <scope>NUCLEOTIDE SEQUENCE [LARGE SCALE GENOMIC DNA]</scope>
    <source>
        <strain evidence="3 4">FD-317 M1</strain>
    </source>
</reference>
<feature type="region of interest" description="Disordered" evidence="1">
    <location>
        <begin position="43"/>
        <end position="183"/>
    </location>
</feature>
<protein>
    <submittedName>
        <fullName evidence="3">Uncharacterized protein</fullName>
    </submittedName>
</protein>
<feature type="compositionally biased region" description="Low complexity" evidence="1">
    <location>
        <begin position="58"/>
        <end position="73"/>
    </location>
</feature>
<feature type="signal peptide" evidence="2">
    <location>
        <begin position="1"/>
        <end position="29"/>
    </location>
</feature>
<feature type="region of interest" description="Disordered" evidence="1">
    <location>
        <begin position="213"/>
        <end position="312"/>
    </location>
</feature>
<feature type="compositionally biased region" description="Basic and acidic residues" evidence="1">
    <location>
        <begin position="213"/>
        <end position="238"/>
    </location>
</feature>
<keyword evidence="4" id="KW-1185">Reference proteome</keyword>
<feature type="compositionally biased region" description="Polar residues" evidence="1">
    <location>
        <begin position="78"/>
        <end position="90"/>
    </location>
</feature>
<sequence length="475" mass="48645">MPTTSFLLRLTSATLLLLFFVGTPILSHAAPVSLITAQELPSSHLPRGLTHGKSSALTVGTTKKPGTTVAKPPVVQPLKSTGTLSVTSKPAPSKPGTSKPLPKSTNTSSVADKPASTSKPLSAHPTKSTETSIAAKSPSAHPAESSSVAAKHNTSKPTNATSSNSPVCLLKRGTNDPTEPNDCSELERWMEGWAQVEIALYLKEKLSQYQVDREGAYEKTPEEKSDPNSQAKRWDIRLQPKSQSESESPAAGGSAAKGSAAKGTAAKGTAARGLAARGPAAKGSAAKGTAAKGSAAKGSAAKGSPESDCPSESIDTLIELKCQTSGEKISHLFGNDRVGCDFEKVESRPFSKETTVWYMAFGVPTESEGRAKYTAGDISLTATPIGDSKVMFWHGSKVYGPSGPDSPGTSSVSPGAGKKDASGTSKNPSGSVQGSKGKEPAGGTSTKPLKASGNTGTSSGSTKAPKKGKAPKSKT</sequence>
<evidence type="ECO:0000256" key="2">
    <source>
        <dbReference type="SAM" id="SignalP"/>
    </source>
</evidence>
<dbReference type="AlphaFoldDB" id="A0A0D0BYP9"/>
<dbReference type="Proteomes" id="UP000053593">
    <property type="component" value="Unassembled WGS sequence"/>
</dbReference>
<dbReference type="HOGENOM" id="CLU_574981_0_0_1"/>
<accession>A0A0D0BYP9</accession>
<feature type="compositionally biased region" description="Polar residues" evidence="1">
    <location>
        <begin position="103"/>
        <end position="134"/>
    </location>
</feature>
<feature type="compositionally biased region" description="Low complexity" evidence="1">
    <location>
        <begin position="452"/>
        <end position="463"/>
    </location>
</feature>
<feature type="compositionally biased region" description="Low complexity" evidence="1">
    <location>
        <begin position="249"/>
        <end position="304"/>
    </location>
</feature>
<feature type="region of interest" description="Disordered" evidence="1">
    <location>
        <begin position="396"/>
        <end position="475"/>
    </location>
</feature>
<keyword evidence="2" id="KW-0732">Signal</keyword>
<proteinExistence type="predicted"/>
<feature type="chain" id="PRO_5002208393" evidence="2">
    <location>
        <begin position="30"/>
        <end position="475"/>
    </location>
</feature>
<feature type="compositionally biased region" description="Polar residues" evidence="1">
    <location>
        <begin position="155"/>
        <end position="166"/>
    </location>
</feature>
<gene>
    <name evidence="3" type="ORF">GYMLUDRAFT_65217</name>
</gene>
<feature type="compositionally biased region" description="Basic residues" evidence="1">
    <location>
        <begin position="464"/>
        <end position="475"/>
    </location>
</feature>
<name>A0A0D0BYP9_9AGAR</name>
<feature type="compositionally biased region" description="Polar residues" evidence="1">
    <location>
        <begin position="422"/>
        <end position="434"/>
    </location>
</feature>
<dbReference type="EMBL" id="KN834897">
    <property type="protein sequence ID" value="KIK50527.1"/>
    <property type="molecule type" value="Genomic_DNA"/>
</dbReference>
<feature type="compositionally biased region" description="Low complexity" evidence="1">
    <location>
        <begin position="400"/>
        <end position="415"/>
    </location>
</feature>
<organism evidence="3 4">
    <name type="scientific">Collybiopsis luxurians FD-317 M1</name>
    <dbReference type="NCBI Taxonomy" id="944289"/>
    <lineage>
        <taxon>Eukaryota</taxon>
        <taxon>Fungi</taxon>
        <taxon>Dikarya</taxon>
        <taxon>Basidiomycota</taxon>
        <taxon>Agaricomycotina</taxon>
        <taxon>Agaricomycetes</taxon>
        <taxon>Agaricomycetidae</taxon>
        <taxon>Agaricales</taxon>
        <taxon>Marasmiineae</taxon>
        <taxon>Omphalotaceae</taxon>
        <taxon>Collybiopsis</taxon>
        <taxon>Collybiopsis luxurians</taxon>
    </lineage>
</organism>
<evidence type="ECO:0000256" key="1">
    <source>
        <dbReference type="SAM" id="MobiDB-lite"/>
    </source>
</evidence>
<evidence type="ECO:0000313" key="3">
    <source>
        <dbReference type="EMBL" id="KIK50527.1"/>
    </source>
</evidence>
<evidence type="ECO:0000313" key="4">
    <source>
        <dbReference type="Proteomes" id="UP000053593"/>
    </source>
</evidence>